<evidence type="ECO:0000313" key="2">
    <source>
        <dbReference type="Proteomes" id="UP000218387"/>
    </source>
</evidence>
<reference evidence="1 2" key="1">
    <citation type="submission" date="2018-05" db="EMBL/GenBank/DDBJ databases">
        <title>Genome comparison of Eubacterium sp.</title>
        <authorList>
            <person name="Feng Y."/>
            <person name="Sanchez-Andrea I."/>
            <person name="Stams A.J.M."/>
            <person name="De Vos W.M."/>
        </authorList>
    </citation>
    <scope>NUCLEOTIDE SEQUENCE [LARGE SCALE GENOMIC DNA]</scope>
    <source>
        <strain evidence="1 2">YI</strain>
    </source>
</reference>
<organism evidence="1 2">
    <name type="scientific">Eubacterium maltosivorans</name>
    <dbReference type="NCBI Taxonomy" id="2041044"/>
    <lineage>
        <taxon>Bacteria</taxon>
        <taxon>Bacillati</taxon>
        <taxon>Bacillota</taxon>
        <taxon>Clostridia</taxon>
        <taxon>Eubacteriales</taxon>
        <taxon>Eubacteriaceae</taxon>
        <taxon>Eubacterium</taxon>
    </lineage>
</organism>
<evidence type="ECO:0000313" key="1">
    <source>
        <dbReference type="EMBL" id="QCT71955.1"/>
    </source>
</evidence>
<accession>A0A2A5T8N6</accession>
<gene>
    <name evidence="1" type="ORF">CPZ25_011665</name>
</gene>
<name>A0A2A5T8N6_EUBML</name>
<dbReference type="AlphaFoldDB" id="A0A2A5T8N6"/>
<dbReference type="RefSeq" id="WP_096920483.1">
    <property type="nucleotide sequence ID" value="NZ_CP029487.1"/>
</dbReference>
<protein>
    <submittedName>
        <fullName evidence="1">Uncharacterized protein</fullName>
    </submittedName>
</protein>
<proteinExistence type="predicted"/>
<dbReference type="Proteomes" id="UP000218387">
    <property type="component" value="Chromosome"/>
</dbReference>
<keyword evidence="2" id="KW-1185">Reference proteome</keyword>
<dbReference type="EMBL" id="CP029487">
    <property type="protein sequence ID" value="QCT71955.1"/>
    <property type="molecule type" value="Genomic_DNA"/>
</dbReference>
<dbReference type="KEGG" id="emt:CPZ25_011665"/>
<sequence>MDEKTMLEKITQYGESHNVDVYGHMPPGYSIVPGASTAPVGSAWICNGKSRFSDERRKALLLEPWLWEQIKACQGGAG</sequence>